<evidence type="ECO:0000259" key="5">
    <source>
        <dbReference type="Pfam" id="PF01850"/>
    </source>
</evidence>
<dbReference type="Pfam" id="PF01850">
    <property type="entry name" value="PIN"/>
    <property type="match status" value="1"/>
</dbReference>
<evidence type="ECO:0000256" key="1">
    <source>
        <dbReference type="ARBA" id="ARBA00022722"/>
    </source>
</evidence>
<keyword evidence="4" id="KW-0460">Magnesium</keyword>
<accession>A0ABR6BIV7</accession>
<protein>
    <submittedName>
        <fullName evidence="6">Nucleic acid-binding protein</fullName>
    </submittedName>
</protein>
<feature type="domain" description="PIN" evidence="5">
    <location>
        <begin position="4"/>
        <end position="52"/>
    </location>
</feature>
<evidence type="ECO:0000313" key="6">
    <source>
        <dbReference type="EMBL" id="MBA8926801.1"/>
    </source>
</evidence>
<comment type="caution">
    <text evidence="6">The sequence shown here is derived from an EMBL/GenBank/DDBJ whole genome shotgun (WGS) entry which is preliminary data.</text>
</comment>
<evidence type="ECO:0000256" key="3">
    <source>
        <dbReference type="ARBA" id="ARBA00022801"/>
    </source>
</evidence>
<sequence length="70" mass="6895">MHAVDLAAAHAGRLAALRASTGLKMPDAVVLLTAEVSGAALATFDERLAAAAVGQGVLLYPTAAGPPTVD</sequence>
<keyword evidence="3" id="KW-0378">Hydrolase</keyword>
<dbReference type="RefSeq" id="WP_318296408.1">
    <property type="nucleotide sequence ID" value="NZ_BAAABQ010000091.1"/>
</dbReference>
<dbReference type="InterPro" id="IPR029060">
    <property type="entry name" value="PIN-like_dom_sf"/>
</dbReference>
<gene>
    <name evidence="6" type="ORF">BC739_004007</name>
</gene>
<evidence type="ECO:0000313" key="7">
    <source>
        <dbReference type="Proteomes" id="UP000517916"/>
    </source>
</evidence>
<evidence type="ECO:0000256" key="2">
    <source>
        <dbReference type="ARBA" id="ARBA00022723"/>
    </source>
</evidence>
<reference evidence="6 7" key="1">
    <citation type="submission" date="2020-08" db="EMBL/GenBank/DDBJ databases">
        <title>Genomic Encyclopedia of Archaeal and Bacterial Type Strains, Phase II (KMG-II): from individual species to whole genera.</title>
        <authorList>
            <person name="Goeker M."/>
        </authorList>
    </citation>
    <scope>NUCLEOTIDE SEQUENCE [LARGE SCALE GENOMIC DNA]</scope>
    <source>
        <strain evidence="6 7">DSM 43850</strain>
    </source>
</reference>
<keyword evidence="1" id="KW-0540">Nuclease</keyword>
<proteinExistence type="predicted"/>
<name>A0ABR6BIV7_9PSEU</name>
<dbReference type="SUPFAM" id="SSF88723">
    <property type="entry name" value="PIN domain-like"/>
    <property type="match status" value="1"/>
</dbReference>
<evidence type="ECO:0000256" key="4">
    <source>
        <dbReference type="ARBA" id="ARBA00022842"/>
    </source>
</evidence>
<dbReference type="EMBL" id="JACJID010000003">
    <property type="protein sequence ID" value="MBA8926801.1"/>
    <property type="molecule type" value="Genomic_DNA"/>
</dbReference>
<organism evidence="6 7">
    <name type="scientific">Kutzneria viridogrisea</name>
    <dbReference type="NCBI Taxonomy" id="47990"/>
    <lineage>
        <taxon>Bacteria</taxon>
        <taxon>Bacillati</taxon>
        <taxon>Actinomycetota</taxon>
        <taxon>Actinomycetes</taxon>
        <taxon>Pseudonocardiales</taxon>
        <taxon>Pseudonocardiaceae</taxon>
        <taxon>Kutzneria</taxon>
    </lineage>
</organism>
<keyword evidence="7" id="KW-1185">Reference proteome</keyword>
<keyword evidence="2" id="KW-0479">Metal-binding</keyword>
<dbReference type="InterPro" id="IPR002716">
    <property type="entry name" value="PIN_dom"/>
</dbReference>
<dbReference type="Proteomes" id="UP000517916">
    <property type="component" value="Unassembled WGS sequence"/>
</dbReference>
<dbReference type="Gene3D" id="3.40.50.1010">
    <property type="entry name" value="5'-nuclease"/>
    <property type="match status" value="1"/>
</dbReference>